<dbReference type="FunFam" id="3.40.50.720:FF:000084">
    <property type="entry name" value="Short-chain dehydrogenase reductase"/>
    <property type="match status" value="1"/>
</dbReference>
<dbReference type="Gene3D" id="3.40.50.720">
    <property type="entry name" value="NAD(P)-binding Rossmann-like Domain"/>
    <property type="match status" value="1"/>
</dbReference>
<proteinExistence type="inferred from homology"/>
<sequence>MDLQLKGKSVIVTAASKGLGKATAKQFAEEGAHVVISSRNQEELELVVEEIKNETGNPHVRYAVCDITNPDDIKSLVETAVQWNGTVDVLINNAGGPPAGGFDKFSDADWQKAYELNLLSFVRLIREVLPYMRKTGAGKIVNFASSSIKQTLDNLLLSNTFRAGIVGLSKSLSQEFAKDNILINTVGPGRIATDRVAELDEIRAKQVGVSYEELKTQTEKSIPMGRYGRPDEFAKMVVFLSSGANTYVTGQSFVVDGGLVKAL</sequence>
<comment type="similarity">
    <text evidence="1">Belongs to the short-chain dehydrogenases/reductases (SDR) family.</text>
</comment>
<reference evidence="3 4" key="1">
    <citation type="journal article" date="2011" name="J. Microbiol.">
        <title>Bacillus kyonggiensis sp. nov., isolated from soil of a lettuce field.</title>
        <authorList>
            <person name="Dong K."/>
            <person name="Lee S."/>
        </authorList>
    </citation>
    <scope>NUCLEOTIDE SEQUENCE [LARGE SCALE GENOMIC DNA]</scope>
    <source>
        <strain evidence="3 4">NB22</strain>
    </source>
</reference>
<dbReference type="EMBL" id="SWBM01000001">
    <property type="protein sequence ID" value="TKC18106.1"/>
    <property type="molecule type" value="Genomic_DNA"/>
</dbReference>
<organism evidence="3 4">
    <name type="scientific">Robertmurraya kyonggiensis</name>
    <dbReference type="NCBI Taxonomy" id="1037680"/>
    <lineage>
        <taxon>Bacteria</taxon>
        <taxon>Bacillati</taxon>
        <taxon>Bacillota</taxon>
        <taxon>Bacilli</taxon>
        <taxon>Bacillales</taxon>
        <taxon>Bacillaceae</taxon>
        <taxon>Robertmurraya</taxon>
    </lineage>
</organism>
<dbReference type="PRINTS" id="PR00080">
    <property type="entry name" value="SDRFAMILY"/>
</dbReference>
<dbReference type="Pfam" id="PF13561">
    <property type="entry name" value="adh_short_C2"/>
    <property type="match status" value="1"/>
</dbReference>
<keyword evidence="4" id="KW-1185">Reference proteome</keyword>
<dbReference type="PANTHER" id="PTHR42879">
    <property type="entry name" value="3-OXOACYL-(ACYL-CARRIER-PROTEIN) REDUCTASE"/>
    <property type="match status" value="1"/>
</dbReference>
<keyword evidence="2" id="KW-0560">Oxidoreductase</keyword>
<dbReference type="RefSeq" id="WP_136828823.1">
    <property type="nucleotide sequence ID" value="NZ_SWBM01000001.1"/>
</dbReference>
<dbReference type="OrthoDB" id="9803333at2"/>
<dbReference type="SUPFAM" id="SSF51735">
    <property type="entry name" value="NAD(P)-binding Rossmann-fold domains"/>
    <property type="match status" value="1"/>
</dbReference>
<dbReference type="CDD" id="cd05344">
    <property type="entry name" value="BKR_like_SDR_like"/>
    <property type="match status" value="1"/>
</dbReference>
<dbReference type="PANTHER" id="PTHR42879:SF6">
    <property type="entry name" value="NADPH-DEPENDENT REDUCTASE BACG"/>
    <property type="match status" value="1"/>
</dbReference>
<gene>
    <name evidence="3" type="ORF">FA727_00665</name>
</gene>
<evidence type="ECO:0000313" key="3">
    <source>
        <dbReference type="EMBL" id="TKC18106.1"/>
    </source>
</evidence>
<dbReference type="AlphaFoldDB" id="A0A4U1D9K2"/>
<evidence type="ECO:0000256" key="1">
    <source>
        <dbReference type="ARBA" id="ARBA00006484"/>
    </source>
</evidence>
<dbReference type="GO" id="GO:0016491">
    <property type="term" value="F:oxidoreductase activity"/>
    <property type="evidence" value="ECO:0007669"/>
    <property type="project" value="UniProtKB-KW"/>
</dbReference>
<name>A0A4U1D9K2_9BACI</name>
<dbReference type="GO" id="GO:0008206">
    <property type="term" value="P:bile acid metabolic process"/>
    <property type="evidence" value="ECO:0007669"/>
    <property type="project" value="UniProtKB-ARBA"/>
</dbReference>
<dbReference type="Proteomes" id="UP000307756">
    <property type="component" value="Unassembled WGS sequence"/>
</dbReference>
<dbReference type="InterPro" id="IPR050259">
    <property type="entry name" value="SDR"/>
</dbReference>
<comment type="caution">
    <text evidence="3">The sequence shown here is derived from an EMBL/GenBank/DDBJ whole genome shotgun (WGS) entry which is preliminary data.</text>
</comment>
<evidence type="ECO:0000256" key="2">
    <source>
        <dbReference type="ARBA" id="ARBA00023002"/>
    </source>
</evidence>
<dbReference type="InterPro" id="IPR036291">
    <property type="entry name" value="NAD(P)-bd_dom_sf"/>
</dbReference>
<dbReference type="InterPro" id="IPR002347">
    <property type="entry name" value="SDR_fam"/>
</dbReference>
<protein>
    <submittedName>
        <fullName evidence="3">SDR family oxidoreductase</fullName>
    </submittedName>
</protein>
<dbReference type="PRINTS" id="PR00081">
    <property type="entry name" value="GDHRDH"/>
</dbReference>
<evidence type="ECO:0000313" key="4">
    <source>
        <dbReference type="Proteomes" id="UP000307756"/>
    </source>
</evidence>
<accession>A0A4U1D9K2</accession>